<dbReference type="Gene3D" id="3.30.200.20">
    <property type="entry name" value="Phosphorylase Kinase, domain 1"/>
    <property type="match status" value="1"/>
</dbReference>
<reference evidence="2 3" key="1">
    <citation type="submission" date="2023-06" db="EMBL/GenBank/DDBJ databases">
        <title>Five Gram-positive bacteria isolated from mangrove sediments in Shenzhen, Guangdong, China.</title>
        <authorList>
            <person name="Yu S."/>
            <person name="Zheng W."/>
            <person name="Huang Y."/>
        </authorList>
    </citation>
    <scope>NUCLEOTIDE SEQUENCE [LARGE SCALE GENOMIC DNA]</scope>
    <source>
        <strain evidence="2 3">SaN35-3</strain>
    </source>
</reference>
<dbReference type="NCBIfam" id="TIGR02906">
    <property type="entry name" value="spore_CotS"/>
    <property type="match status" value="1"/>
</dbReference>
<dbReference type="InterPro" id="IPR047175">
    <property type="entry name" value="CotS-like"/>
</dbReference>
<keyword evidence="3" id="KW-1185">Reference proteome</keyword>
<dbReference type="SUPFAM" id="SSF56112">
    <property type="entry name" value="Protein kinase-like (PK-like)"/>
    <property type="match status" value="1"/>
</dbReference>
<proteinExistence type="predicted"/>
<dbReference type="InterPro" id="IPR011009">
    <property type="entry name" value="Kinase-like_dom_sf"/>
</dbReference>
<feature type="domain" description="Aminoglycoside phosphotransferase" evidence="1">
    <location>
        <begin position="42"/>
        <end position="285"/>
    </location>
</feature>
<dbReference type="PANTHER" id="PTHR39179">
    <property type="entry name" value="SPORE COAT PROTEIN I"/>
    <property type="match status" value="1"/>
</dbReference>
<dbReference type="InterPro" id="IPR014255">
    <property type="entry name" value="Spore_coat_CotS"/>
</dbReference>
<dbReference type="EMBL" id="CP129013">
    <property type="protein sequence ID" value="WLR42992.1"/>
    <property type="molecule type" value="Genomic_DNA"/>
</dbReference>
<dbReference type="PANTHER" id="PTHR39179:SF1">
    <property type="entry name" value="SPORE COAT PROTEIN I"/>
    <property type="match status" value="1"/>
</dbReference>
<dbReference type="Proteomes" id="UP001197974">
    <property type="component" value="Chromosome"/>
</dbReference>
<evidence type="ECO:0000313" key="2">
    <source>
        <dbReference type="EMBL" id="WLR42992.1"/>
    </source>
</evidence>
<dbReference type="InterPro" id="IPR002575">
    <property type="entry name" value="Aminoglycoside_PTrfase"/>
</dbReference>
<dbReference type="Pfam" id="PF01636">
    <property type="entry name" value="APH"/>
    <property type="match status" value="1"/>
</dbReference>
<organism evidence="2 3">
    <name type="scientific">Bacillus carboniphilus</name>
    <dbReference type="NCBI Taxonomy" id="86663"/>
    <lineage>
        <taxon>Bacteria</taxon>
        <taxon>Bacillati</taxon>
        <taxon>Bacillota</taxon>
        <taxon>Bacilli</taxon>
        <taxon>Bacillales</taxon>
        <taxon>Bacillaceae</taxon>
        <taxon>Bacillus</taxon>
    </lineage>
</organism>
<evidence type="ECO:0000313" key="3">
    <source>
        <dbReference type="Proteomes" id="UP001197974"/>
    </source>
</evidence>
<sequence length="355" mass="41764">MIEQQNTFLTEEEFLLTPQEIERLTRFAETMMVHWPFTVTSIEVIQGGQLALVWKIHTNQGPFCLKRIHRPKKKALFSIHAQDYLAKKEFRVPAIIPTKDQQLYTKNGSFLFVLYEWIEGRPFDLTNKEDLQFVMKGLADFHEASVGYTPPNGVPIFKKLGRWTHHYVKRFQQMSTWKLIAQTYENDPFSTIYLSEIDSILDEARNTLERLNASIYLSWVEQIEQTPNLCHQDYGTGNTLLDEKGDIWIIDLDTVSFDLPIRDLRKLIVPLLDDDLNSWNEEMFHFMLTSYQSVSPFSTDQLDVMYIDMLFPYELYDIIRERYVRKSPLLVEELTEAIEFERVKSKALNALIKKA</sequence>
<evidence type="ECO:0000259" key="1">
    <source>
        <dbReference type="Pfam" id="PF01636"/>
    </source>
</evidence>
<accession>A0ABY9JWW6</accession>
<name>A0ABY9JWW6_9BACI</name>
<dbReference type="Gene3D" id="3.90.1200.10">
    <property type="match status" value="1"/>
</dbReference>
<gene>
    <name evidence="2" type="ORF">LC087_01870</name>
</gene>
<dbReference type="RefSeq" id="WP_226538808.1">
    <property type="nucleotide sequence ID" value="NZ_CP129013.1"/>
</dbReference>
<protein>
    <submittedName>
        <fullName evidence="2">CotS family spore coat protein</fullName>
    </submittedName>
</protein>
<keyword evidence="2" id="KW-0167">Capsid protein</keyword>
<keyword evidence="2" id="KW-0946">Virion</keyword>